<dbReference type="RefSeq" id="WP_188772859.1">
    <property type="nucleotide sequence ID" value="NZ_BMHK01000036.1"/>
</dbReference>
<organism evidence="3 4">
    <name type="scientific">Novosphingobium endophyticum</name>
    <dbReference type="NCBI Taxonomy" id="1955250"/>
    <lineage>
        <taxon>Bacteria</taxon>
        <taxon>Pseudomonadati</taxon>
        <taxon>Pseudomonadota</taxon>
        <taxon>Alphaproteobacteria</taxon>
        <taxon>Sphingomonadales</taxon>
        <taxon>Sphingomonadaceae</taxon>
        <taxon>Novosphingobium</taxon>
    </lineage>
</organism>
<reference evidence="3" key="1">
    <citation type="journal article" date="2014" name="Int. J. Syst. Evol. Microbiol.">
        <title>Complete genome sequence of Corynebacterium casei LMG S-19264T (=DSM 44701T), isolated from a smear-ripened cheese.</title>
        <authorList>
            <consortium name="US DOE Joint Genome Institute (JGI-PGF)"/>
            <person name="Walter F."/>
            <person name="Albersmeier A."/>
            <person name="Kalinowski J."/>
            <person name="Ruckert C."/>
        </authorList>
    </citation>
    <scope>NUCLEOTIDE SEQUENCE</scope>
    <source>
        <strain evidence="3">CGMCC 1.15095</strain>
    </source>
</reference>
<comment type="similarity">
    <text evidence="1">Belongs to the AHA1 family.</text>
</comment>
<dbReference type="InterPro" id="IPR023393">
    <property type="entry name" value="START-like_dom_sf"/>
</dbReference>
<dbReference type="SUPFAM" id="SSF55961">
    <property type="entry name" value="Bet v1-like"/>
    <property type="match status" value="1"/>
</dbReference>
<evidence type="ECO:0000259" key="2">
    <source>
        <dbReference type="Pfam" id="PF08327"/>
    </source>
</evidence>
<sequence length="176" mass="19643">MTGSDRVTPQELRFERLLDAPIEKVWRFLIEPNLRARWFMGGPTEPVVGGKLGLTMNHDRLSDDDVPVPERFASHVGASWAERITRIEPPHLLSFTWDEGKAGEVTIELAEENGKTRLVLTHSGLRGRDDAENFGSGWHSHLAALERRIRGDGVANFWALHAEAEAAMQKALGKEG</sequence>
<reference evidence="3" key="2">
    <citation type="submission" date="2020-09" db="EMBL/GenBank/DDBJ databases">
        <authorList>
            <person name="Sun Q."/>
            <person name="Zhou Y."/>
        </authorList>
    </citation>
    <scope>NUCLEOTIDE SEQUENCE</scope>
    <source>
        <strain evidence="3">CGMCC 1.15095</strain>
    </source>
</reference>
<dbReference type="EMBL" id="BMHK01000036">
    <property type="protein sequence ID" value="GGC13142.1"/>
    <property type="molecule type" value="Genomic_DNA"/>
</dbReference>
<evidence type="ECO:0000313" key="4">
    <source>
        <dbReference type="Proteomes" id="UP000608154"/>
    </source>
</evidence>
<dbReference type="InterPro" id="IPR013538">
    <property type="entry name" value="ASHA1/2-like_C"/>
</dbReference>
<dbReference type="Proteomes" id="UP000608154">
    <property type="component" value="Unassembled WGS sequence"/>
</dbReference>
<evidence type="ECO:0000256" key="1">
    <source>
        <dbReference type="ARBA" id="ARBA00006817"/>
    </source>
</evidence>
<dbReference type="AlphaFoldDB" id="A0A916TVG2"/>
<evidence type="ECO:0000313" key="3">
    <source>
        <dbReference type="EMBL" id="GGC13142.1"/>
    </source>
</evidence>
<proteinExistence type="inferred from homology"/>
<comment type="caution">
    <text evidence="3">The sequence shown here is derived from an EMBL/GenBank/DDBJ whole genome shotgun (WGS) entry which is preliminary data.</text>
</comment>
<dbReference type="Gene3D" id="3.30.530.20">
    <property type="match status" value="1"/>
</dbReference>
<feature type="domain" description="Activator of Hsp90 ATPase homologue 1/2-like C-terminal" evidence="2">
    <location>
        <begin position="19"/>
        <end position="147"/>
    </location>
</feature>
<dbReference type="Pfam" id="PF08327">
    <property type="entry name" value="AHSA1"/>
    <property type="match status" value="1"/>
</dbReference>
<dbReference type="CDD" id="cd08899">
    <property type="entry name" value="SRPBCC_CalC_Aha1-like_6"/>
    <property type="match status" value="1"/>
</dbReference>
<keyword evidence="4" id="KW-1185">Reference proteome</keyword>
<protein>
    <submittedName>
        <fullName evidence="3">ATPase</fullName>
    </submittedName>
</protein>
<accession>A0A916TVG2</accession>
<name>A0A916TVG2_9SPHN</name>
<gene>
    <name evidence="3" type="ORF">GCM10011494_35010</name>
</gene>